<organism evidence="5 6">
    <name type="scientific">Alkalicoccus urumqiensis</name>
    <name type="common">Bacillus urumqiensis</name>
    <dbReference type="NCBI Taxonomy" id="1548213"/>
    <lineage>
        <taxon>Bacteria</taxon>
        <taxon>Bacillati</taxon>
        <taxon>Bacillota</taxon>
        <taxon>Bacilli</taxon>
        <taxon>Bacillales</taxon>
        <taxon>Bacillaceae</taxon>
        <taxon>Alkalicoccus</taxon>
    </lineage>
</organism>
<feature type="transmembrane region" description="Helical" evidence="1">
    <location>
        <begin position="161"/>
        <end position="181"/>
    </location>
</feature>
<dbReference type="PROSITE" id="PS50883">
    <property type="entry name" value="EAL"/>
    <property type="match status" value="1"/>
</dbReference>
<dbReference type="Pfam" id="PF03707">
    <property type="entry name" value="MHYT"/>
    <property type="match status" value="2"/>
</dbReference>
<dbReference type="GO" id="GO:0016020">
    <property type="term" value="C:membrane"/>
    <property type="evidence" value="ECO:0007669"/>
    <property type="project" value="UniProtKB-UniRule"/>
</dbReference>
<protein>
    <recommendedName>
        <fullName evidence="7">Bifunctional diguanylate cyclase/phosphodiesterase</fullName>
    </recommendedName>
</protein>
<dbReference type="OrthoDB" id="9759607at2"/>
<dbReference type="EMBL" id="PVNS01000001">
    <property type="protein sequence ID" value="PRO67006.1"/>
    <property type="molecule type" value="Genomic_DNA"/>
</dbReference>
<feature type="transmembrane region" description="Helical" evidence="1">
    <location>
        <begin position="61"/>
        <end position="82"/>
    </location>
</feature>
<keyword evidence="1" id="KW-0472">Membrane</keyword>
<dbReference type="InterPro" id="IPR050706">
    <property type="entry name" value="Cyclic-di-GMP_PDE-like"/>
</dbReference>
<dbReference type="CDD" id="cd01948">
    <property type="entry name" value="EAL"/>
    <property type="match status" value="1"/>
</dbReference>
<evidence type="ECO:0000259" key="3">
    <source>
        <dbReference type="PROSITE" id="PS50887"/>
    </source>
</evidence>
<dbReference type="InterPro" id="IPR001633">
    <property type="entry name" value="EAL_dom"/>
</dbReference>
<accession>A0A2P6ML43</accession>
<dbReference type="Gene3D" id="3.20.20.450">
    <property type="entry name" value="EAL domain"/>
    <property type="match status" value="1"/>
</dbReference>
<feature type="transmembrane region" description="Helical" evidence="1">
    <location>
        <begin position="24"/>
        <end position="49"/>
    </location>
</feature>
<feature type="domain" description="EAL" evidence="2">
    <location>
        <begin position="429"/>
        <end position="683"/>
    </location>
</feature>
<dbReference type="SMART" id="SM00052">
    <property type="entry name" value="EAL"/>
    <property type="match status" value="1"/>
</dbReference>
<keyword evidence="1" id="KW-0812">Transmembrane</keyword>
<dbReference type="SUPFAM" id="SSF141868">
    <property type="entry name" value="EAL domain-like"/>
    <property type="match status" value="1"/>
</dbReference>
<evidence type="ECO:0000313" key="6">
    <source>
        <dbReference type="Proteomes" id="UP000243650"/>
    </source>
</evidence>
<dbReference type="PROSITE" id="PS50924">
    <property type="entry name" value="MHYT"/>
    <property type="match status" value="1"/>
</dbReference>
<feature type="domain" description="MHYT" evidence="4">
    <location>
        <begin position="25"/>
        <end position="217"/>
    </location>
</feature>
<evidence type="ECO:0000256" key="1">
    <source>
        <dbReference type="PROSITE-ProRule" id="PRU00244"/>
    </source>
</evidence>
<name>A0A2P6ML43_ALKUR</name>
<dbReference type="InterPro" id="IPR029787">
    <property type="entry name" value="Nucleotide_cyclase"/>
</dbReference>
<dbReference type="PROSITE" id="PS50887">
    <property type="entry name" value="GGDEF"/>
    <property type="match status" value="1"/>
</dbReference>
<dbReference type="InterPro" id="IPR043128">
    <property type="entry name" value="Rev_trsase/Diguanyl_cyclase"/>
</dbReference>
<dbReference type="Proteomes" id="UP000243650">
    <property type="component" value="Unassembled WGS sequence"/>
</dbReference>
<evidence type="ECO:0000313" key="5">
    <source>
        <dbReference type="EMBL" id="PRO67006.1"/>
    </source>
</evidence>
<evidence type="ECO:0008006" key="7">
    <source>
        <dbReference type="Google" id="ProtNLM"/>
    </source>
</evidence>
<dbReference type="Gene3D" id="3.30.70.270">
    <property type="match status" value="1"/>
</dbReference>
<dbReference type="InterPro" id="IPR005330">
    <property type="entry name" value="MHYT_dom"/>
</dbReference>
<dbReference type="AlphaFoldDB" id="A0A2P6ML43"/>
<gene>
    <name evidence="5" type="ORF">C6I21_00100</name>
</gene>
<proteinExistence type="predicted"/>
<keyword evidence="6" id="KW-1185">Reference proteome</keyword>
<dbReference type="Pfam" id="PF00563">
    <property type="entry name" value="EAL"/>
    <property type="match status" value="1"/>
</dbReference>
<dbReference type="SMART" id="SM00267">
    <property type="entry name" value="GGDEF"/>
    <property type="match status" value="1"/>
</dbReference>
<sequence>MICTTNEGKKGRRMESTLIILDTFYNWPLVLLSLFAASAGSYVALEINARISKIRSRRGRIGWMLIGALTMGSAIWSMHFIGMSAFQLRIPLTYNWGLTFFSILPAFVASFLAFYVLQQKRLRWQAITAAGLLMGFGISGMHYTGMAAITFAGTINYNGTMVLLATLIAIAVSFAALFLFSYSRFLTSIPKKLGVAIIMGLAISSMHYTGIGGSSFCLPEQWGFLVQPDPVTTNNVLGMTTLAAITMMFTSVQFILRHEEKWDSRMNFVDPVTELPNRRSFNTMSEKEFTRYGLLITLESTLLRTYDETWGVKEADWLVEMISREIKVRTPAESALYHVDGHRFSVLLPQAEEALLRRQAKFISDAYTIAEEGREEDMYVPVSAGASFITADKSKSQTIQEAETALRNTRKHTEPLSFFDREKDDIDRENQLIQALGRALKEKELQTHYQVKVCLQTGSADDAEALVRWYHPDYGMISPGEFIPVAERHGLIMPITEYMLYEVCRQLQKWDQEGMRSMKAAVNLSARHFHLVGANRRLINIVESMHIDPSRIEFEVTETAAVADLDQAVRLLEELRRAGFTIALDDFGTGLSSLTYLQKLPADTLKIDKSFIDTITSSEKNQAVVKLMIDFAENAGMKTVGEGVETKEQAEILTELGCHYGQGYFFQKPVHPSQLQTLFSIRQQA</sequence>
<keyword evidence="1" id="KW-1133">Transmembrane helix</keyword>
<dbReference type="InterPro" id="IPR000160">
    <property type="entry name" value="GGDEF_dom"/>
</dbReference>
<feature type="transmembrane region" description="Helical" evidence="1">
    <location>
        <begin position="129"/>
        <end position="155"/>
    </location>
</feature>
<dbReference type="SUPFAM" id="SSF55073">
    <property type="entry name" value="Nucleotide cyclase"/>
    <property type="match status" value="1"/>
</dbReference>
<reference evidence="5 6" key="1">
    <citation type="submission" date="2018-03" db="EMBL/GenBank/DDBJ databases">
        <title>Bacillus urumqiensis sp. nov., a moderately haloalkaliphilic bacterium isolated from a salt lake.</title>
        <authorList>
            <person name="Zhao B."/>
            <person name="Liao Z."/>
        </authorList>
    </citation>
    <scope>NUCLEOTIDE SEQUENCE [LARGE SCALE GENOMIC DNA]</scope>
    <source>
        <strain evidence="5 6">BZ-SZ-XJ18</strain>
    </source>
</reference>
<dbReference type="InterPro" id="IPR035919">
    <property type="entry name" value="EAL_sf"/>
</dbReference>
<evidence type="ECO:0000259" key="4">
    <source>
        <dbReference type="PROSITE" id="PS50924"/>
    </source>
</evidence>
<dbReference type="GO" id="GO:0071111">
    <property type="term" value="F:cyclic-guanylate-specific phosphodiesterase activity"/>
    <property type="evidence" value="ECO:0007669"/>
    <property type="project" value="InterPro"/>
</dbReference>
<evidence type="ECO:0000259" key="2">
    <source>
        <dbReference type="PROSITE" id="PS50883"/>
    </source>
</evidence>
<feature type="transmembrane region" description="Helical" evidence="1">
    <location>
        <begin position="94"/>
        <end position="117"/>
    </location>
</feature>
<dbReference type="PANTHER" id="PTHR33121">
    <property type="entry name" value="CYCLIC DI-GMP PHOSPHODIESTERASE PDEF"/>
    <property type="match status" value="1"/>
</dbReference>
<feature type="transmembrane region" description="Helical" evidence="1">
    <location>
        <begin position="193"/>
        <end position="216"/>
    </location>
</feature>
<feature type="domain" description="GGDEF" evidence="3">
    <location>
        <begin position="291"/>
        <end position="421"/>
    </location>
</feature>
<dbReference type="Pfam" id="PF00990">
    <property type="entry name" value="GGDEF"/>
    <property type="match status" value="1"/>
</dbReference>
<comment type="caution">
    <text evidence="5">The sequence shown here is derived from an EMBL/GenBank/DDBJ whole genome shotgun (WGS) entry which is preliminary data.</text>
</comment>
<dbReference type="PANTHER" id="PTHR33121:SF70">
    <property type="entry name" value="SIGNALING PROTEIN YKOW"/>
    <property type="match status" value="1"/>
</dbReference>